<dbReference type="STRING" id="1450648.CLORY_40680"/>
<dbReference type="PROSITE" id="PS51755">
    <property type="entry name" value="OMPR_PHOB"/>
    <property type="match status" value="1"/>
</dbReference>
<evidence type="ECO:0000256" key="3">
    <source>
        <dbReference type="ARBA" id="ARBA00023012"/>
    </source>
</evidence>
<keyword evidence="4" id="KW-0805">Transcription regulation</keyword>
<protein>
    <recommendedName>
        <fullName evidence="1">Stage 0 sporulation protein A homolog</fullName>
    </recommendedName>
</protein>
<dbReference type="Proteomes" id="UP000190080">
    <property type="component" value="Unassembled WGS sequence"/>
</dbReference>
<feature type="domain" description="Response regulatory" evidence="10">
    <location>
        <begin position="4"/>
        <end position="117"/>
    </location>
</feature>
<evidence type="ECO:0000256" key="6">
    <source>
        <dbReference type="ARBA" id="ARBA00023163"/>
    </source>
</evidence>
<feature type="modified residue" description="4-aspartylphosphate" evidence="8">
    <location>
        <position position="53"/>
    </location>
</feature>
<dbReference type="GO" id="GO:0032993">
    <property type="term" value="C:protein-DNA complex"/>
    <property type="evidence" value="ECO:0007669"/>
    <property type="project" value="TreeGrafter"/>
</dbReference>
<dbReference type="InterPro" id="IPR001789">
    <property type="entry name" value="Sig_transdc_resp-reg_receiver"/>
</dbReference>
<gene>
    <name evidence="12" type="primary">srrA_8</name>
    <name evidence="12" type="ORF">CLORY_40680</name>
</gene>
<comment type="function">
    <text evidence="7">May play the central regulatory role in sporulation. It may be an element of the effector pathway responsible for the activation of sporulation genes in response to nutritional stress. Spo0A may act in concert with spo0H (a sigma factor) to control the expression of some genes that are critical to the sporulation process.</text>
</comment>
<dbReference type="Pfam" id="PF00486">
    <property type="entry name" value="Trans_reg_C"/>
    <property type="match status" value="1"/>
</dbReference>
<dbReference type="InterPro" id="IPR001867">
    <property type="entry name" value="OmpR/PhoB-type_DNA-bd"/>
</dbReference>
<dbReference type="CDD" id="cd00383">
    <property type="entry name" value="trans_reg_C"/>
    <property type="match status" value="1"/>
</dbReference>
<dbReference type="InterPro" id="IPR039420">
    <property type="entry name" value="WalR-like"/>
</dbReference>
<dbReference type="EMBL" id="MZGV01000081">
    <property type="protein sequence ID" value="OPJ57539.1"/>
    <property type="molecule type" value="Genomic_DNA"/>
</dbReference>
<evidence type="ECO:0000256" key="4">
    <source>
        <dbReference type="ARBA" id="ARBA00023015"/>
    </source>
</evidence>
<keyword evidence="3" id="KW-0902">Two-component regulatory system</keyword>
<evidence type="ECO:0000313" key="13">
    <source>
        <dbReference type="Proteomes" id="UP000190080"/>
    </source>
</evidence>
<dbReference type="FunFam" id="1.10.10.10:FF:000018">
    <property type="entry name" value="DNA-binding response regulator ResD"/>
    <property type="match status" value="1"/>
</dbReference>
<evidence type="ECO:0000256" key="8">
    <source>
        <dbReference type="PROSITE-ProRule" id="PRU00169"/>
    </source>
</evidence>
<name>A0A1V4IC78_9CLOT</name>
<dbReference type="InterPro" id="IPR036388">
    <property type="entry name" value="WH-like_DNA-bd_sf"/>
</dbReference>
<proteinExistence type="predicted"/>
<dbReference type="PANTHER" id="PTHR48111">
    <property type="entry name" value="REGULATOR OF RPOS"/>
    <property type="match status" value="1"/>
</dbReference>
<evidence type="ECO:0000256" key="2">
    <source>
        <dbReference type="ARBA" id="ARBA00022553"/>
    </source>
</evidence>
<evidence type="ECO:0000256" key="9">
    <source>
        <dbReference type="PROSITE-ProRule" id="PRU01091"/>
    </source>
</evidence>
<dbReference type="PANTHER" id="PTHR48111:SF73">
    <property type="entry name" value="ALKALINE PHOSPHATASE SYNTHESIS TRANSCRIPTIONAL REGULATORY PROTEIN PHOP"/>
    <property type="match status" value="1"/>
</dbReference>
<accession>A0A1V4IC78</accession>
<organism evidence="12 13">
    <name type="scientific">Clostridium oryzae</name>
    <dbReference type="NCBI Taxonomy" id="1450648"/>
    <lineage>
        <taxon>Bacteria</taxon>
        <taxon>Bacillati</taxon>
        <taxon>Bacillota</taxon>
        <taxon>Clostridia</taxon>
        <taxon>Eubacteriales</taxon>
        <taxon>Clostridiaceae</taxon>
        <taxon>Clostridium</taxon>
    </lineage>
</organism>
<dbReference type="OrthoDB" id="9790442at2"/>
<dbReference type="SMART" id="SM00448">
    <property type="entry name" value="REC"/>
    <property type="match status" value="1"/>
</dbReference>
<dbReference type="Pfam" id="PF00072">
    <property type="entry name" value="Response_reg"/>
    <property type="match status" value="1"/>
</dbReference>
<dbReference type="FunFam" id="3.40.50.2300:FF:000001">
    <property type="entry name" value="DNA-binding response regulator PhoB"/>
    <property type="match status" value="1"/>
</dbReference>
<dbReference type="SUPFAM" id="SSF52172">
    <property type="entry name" value="CheY-like"/>
    <property type="match status" value="1"/>
</dbReference>
<dbReference type="GO" id="GO:0006355">
    <property type="term" value="P:regulation of DNA-templated transcription"/>
    <property type="evidence" value="ECO:0007669"/>
    <property type="project" value="InterPro"/>
</dbReference>
<keyword evidence="2 8" id="KW-0597">Phosphoprotein</keyword>
<feature type="DNA-binding region" description="OmpR/PhoB-type" evidence="9">
    <location>
        <begin position="128"/>
        <end position="224"/>
    </location>
</feature>
<sequence length="226" mass="25983">MSKSVLIVEDEVRMRILIKDYLKRENYLIYEAGNGLDAIKIFNNNKIDLIILDIMMPFMDGWEVCKNIRQKSRVPIIMLTAKAEEDDKLLGYELGADDYVTKPFSVKILVAKIKAVFNRIDSANSAEQSIIEVDGLKINELSHEVILDENEIILSPKEYELLLYLIKNKGIALSRTQILDSVWGIDYYGDARTVDTNIKRLREKLGEKSYLIATVRGSGYRFEVRK</sequence>
<comment type="caution">
    <text evidence="12">The sequence shown here is derived from an EMBL/GenBank/DDBJ whole genome shotgun (WGS) entry which is preliminary data.</text>
</comment>
<dbReference type="Gene3D" id="1.10.10.10">
    <property type="entry name" value="Winged helix-like DNA-binding domain superfamily/Winged helix DNA-binding domain"/>
    <property type="match status" value="1"/>
</dbReference>
<dbReference type="PROSITE" id="PS50110">
    <property type="entry name" value="RESPONSE_REGULATORY"/>
    <property type="match status" value="1"/>
</dbReference>
<evidence type="ECO:0000259" key="11">
    <source>
        <dbReference type="PROSITE" id="PS51755"/>
    </source>
</evidence>
<dbReference type="GO" id="GO:0000156">
    <property type="term" value="F:phosphorelay response regulator activity"/>
    <property type="evidence" value="ECO:0007669"/>
    <property type="project" value="TreeGrafter"/>
</dbReference>
<evidence type="ECO:0000256" key="7">
    <source>
        <dbReference type="ARBA" id="ARBA00024867"/>
    </source>
</evidence>
<dbReference type="GO" id="GO:0000976">
    <property type="term" value="F:transcription cis-regulatory region binding"/>
    <property type="evidence" value="ECO:0007669"/>
    <property type="project" value="TreeGrafter"/>
</dbReference>
<dbReference type="SMART" id="SM00862">
    <property type="entry name" value="Trans_reg_C"/>
    <property type="match status" value="1"/>
</dbReference>
<keyword evidence="6" id="KW-0804">Transcription</keyword>
<dbReference type="InterPro" id="IPR011006">
    <property type="entry name" value="CheY-like_superfamily"/>
</dbReference>
<dbReference type="GO" id="GO:0005829">
    <property type="term" value="C:cytosol"/>
    <property type="evidence" value="ECO:0007669"/>
    <property type="project" value="TreeGrafter"/>
</dbReference>
<keyword evidence="13" id="KW-1185">Reference proteome</keyword>
<dbReference type="Gene3D" id="6.10.250.690">
    <property type="match status" value="1"/>
</dbReference>
<dbReference type="RefSeq" id="WP_079427966.1">
    <property type="nucleotide sequence ID" value="NZ_MZGV01000081.1"/>
</dbReference>
<dbReference type="Gene3D" id="3.40.50.2300">
    <property type="match status" value="1"/>
</dbReference>
<evidence type="ECO:0000256" key="1">
    <source>
        <dbReference type="ARBA" id="ARBA00018672"/>
    </source>
</evidence>
<feature type="domain" description="OmpR/PhoB-type" evidence="11">
    <location>
        <begin position="128"/>
        <end position="224"/>
    </location>
</feature>
<dbReference type="CDD" id="cd17574">
    <property type="entry name" value="REC_OmpR"/>
    <property type="match status" value="1"/>
</dbReference>
<reference evidence="12 13" key="1">
    <citation type="submission" date="2017-03" db="EMBL/GenBank/DDBJ databases">
        <title>Genome sequence of Clostridium oryzae DSM 28571.</title>
        <authorList>
            <person name="Poehlein A."/>
            <person name="Daniel R."/>
        </authorList>
    </citation>
    <scope>NUCLEOTIDE SEQUENCE [LARGE SCALE GENOMIC DNA]</scope>
    <source>
        <strain evidence="12 13">DSM 28571</strain>
    </source>
</reference>
<keyword evidence="5 9" id="KW-0238">DNA-binding</keyword>
<evidence type="ECO:0000256" key="5">
    <source>
        <dbReference type="ARBA" id="ARBA00023125"/>
    </source>
</evidence>
<evidence type="ECO:0000259" key="10">
    <source>
        <dbReference type="PROSITE" id="PS50110"/>
    </source>
</evidence>
<dbReference type="AlphaFoldDB" id="A0A1V4IC78"/>
<evidence type="ECO:0000313" key="12">
    <source>
        <dbReference type="EMBL" id="OPJ57539.1"/>
    </source>
</evidence>